<protein>
    <submittedName>
        <fullName evidence="1">Uncharacterized protein</fullName>
    </submittedName>
</protein>
<reference evidence="2" key="1">
    <citation type="journal article" date="2023" name="Nat. Plants">
        <title>Single-cell RNA sequencing provides a high-resolution roadmap for understanding the multicellular compartmentation of specialized metabolism.</title>
        <authorList>
            <person name="Sun S."/>
            <person name="Shen X."/>
            <person name="Li Y."/>
            <person name="Li Y."/>
            <person name="Wang S."/>
            <person name="Li R."/>
            <person name="Zhang H."/>
            <person name="Shen G."/>
            <person name="Guo B."/>
            <person name="Wei J."/>
            <person name="Xu J."/>
            <person name="St-Pierre B."/>
            <person name="Chen S."/>
            <person name="Sun C."/>
        </authorList>
    </citation>
    <scope>NUCLEOTIDE SEQUENCE [LARGE SCALE GENOMIC DNA]</scope>
</reference>
<evidence type="ECO:0000313" key="1">
    <source>
        <dbReference type="EMBL" id="KAI5663868.1"/>
    </source>
</evidence>
<name>A0ACC0ASB2_CATRO</name>
<accession>A0ACC0ASB2</accession>
<proteinExistence type="predicted"/>
<dbReference type="Proteomes" id="UP001060085">
    <property type="component" value="Linkage Group LG05"/>
</dbReference>
<dbReference type="EMBL" id="CM044705">
    <property type="protein sequence ID" value="KAI5663868.1"/>
    <property type="molecule type" value="Genomic_DNA"/>
</dbReference>
<comment type="caution">
    <text evidence="1">The sequence shown here is derived from an EMBL/GenBank/DDBJ whole genome shotgun (WGS) entry which is preliminary data.</text>
</comment>
<keyword evidence="2" id="KW-1185">Reference proteome</keyword>
<sequence>MLEDDGMVSYMKEPLQSKIEEFEGQEKDFKLFLIRSVSKDYSRKQIGVENWLSSIISTDGHLPTQSHQGGTSDPTRMNLNETLRDIEELKKGKSNAIMEQRVGDNLGRVQARGGRRGGLGGRRYHRPQEEFPRYEAWHGDNLYEDYGDNPNIGQAYHGGYYGNPQGDKALDKIKWKVPSFKASTYKSWPKKKDTPKVSFKDHSKPKVQEKGKLITNPTRYFKCNGVGHIAINCATKRTLLFNEDLNGRIEKSNDDYQEGHHTTDGRPTPTVGGRLLPALPLEHDTYHAR</sequence>
<gene>
    <name evidence="1" type="ORF">M9H77_23191</name>
</gene>
<evidence type="ECO:0000313" key="2">
    <source>
        <dbReference type="Proteomes" id="UP001060085"/>
    </source>
</evidence>
<organism evidence="1 2">
    <name type="scientific">Catharanthus roseus</name>
    <name type="common">Madagascar periwinkle</name>
    <name type="synonym">Vinca rosea</name>
    <dbReference type="NCBI Taxonomy" id="4058"/>
    <lineage>
        <taxon>Eukaryota</taxon>
        <taxon>Viridiplantae</taxon>
        <taxon>Streptophyta</taxon>
        <taxon>Embryophyta</taxon>
        <taxon>Tracheophyta</taxon>
        <taxon>Spermatophyta</taxon>
        <taxon>Magnoliopsida</taxon>
        <taxon>eudicotyledons</taxon>
        <taxon>Gunneridae</taxon>
        <taxon>Pentapetalae</taxon>
        <taxon>asterids</taxon>
        <taxon>lamiids</taxon>
        <taxon>Gentianales</taxon>
        <taxon>Apocynaceae</taxon>
        <taxon>Rauvolfioideae</taxon>
        <taxon>Vinceae</taxon>
        <taxon>Catharanthinae</taxon>
        <taxon>Catharanthus</taxon>
    </lineage>
</organism>